<reference evidence="4" key="1">
    <citation type="journal article" date="2011" name="Genome Biol.">
        <title>Comparative genomics of the social amoebae Dictyostelium discoideum and Dictyostelium purpureum.</title>
        <authorList>
            <consortium name="US DOE Joint Genome Institute (JGI-PGF)"/>
            <person name="Sucgang R."/>
            <person name="Kuo A."/>
            <person name="Tian X."/>
            <person name="Salerno W."/>
            <person name="Parikh A."/>
            <person name="Feasley C.L."/>
            <person name="Dalin E."/>
            <person name="Tu H."/>
            <person name="Huang E."/>
            <person name="Barry K."/>
            <person name="Lindquist E."/>
            <person name="Shapiro H."/>
            <person name="Bruce D."/>
            <person name="Schmutz J."/>
            <person name="Salamov A."/>
            <person name="Fey P."/>
            <person name="Gaudet P."/>
            <person name="Anjard C."/>
            <person name="Babu M.M."/>
            <person name="Basu S."/>
            <person name="Bushmanova Y."/>
            <person name="van der Wel H."/>
            <person name="Katoh-Kurasawa M."/>
            <person name="Dinh C."/>
            <person name="Coutinho P.M."/>
            <person name="Saito T."/>
            <person name="Elias M."/>
            <person name="Schaap P."/>
            <person name="Kay R.R."/>
            <person name="Henrissat B."/>
            <person name="Eichinger L."/>
            <person name="Rivero F."/>
            <person name="Putnam N.H."/>
            <person name="West C.M."/>
            <person name="Loomis W.F."/>
            <person name="Chisholm R.L."/>
            <person name="Shaulsky G."/>
            <person name="Strassmann J.E."/>
            <person name="Queller D.C."/>
            <person name="Kuspa A."/>
            <person name="Grigoriev I.V."/>
        </authorList>
    </citation>
    <scope>NUCLEOTIDE SEQUENCE [LARGE SCALE GENOMIC DNA]</scope>
    <source>
        <strain evidence="4">QSDP1</strain>
    </source>
</reference>
<dbReference type="InParanoid" id="F1A0B8"/>
<dbReference type="OMA" id="QHENLER"/>
<feature type="transmembrane region" description="Helical" evidence="2">
    <location>
        <begin position="156"/>
        <end position="177"/>
    </location>
</feature>
<organism evidence="3 4">
    <name type="scientific">Dictyostelium purpureum</name>
    <name type="common">Slime mold</name>
    <dbReference type="NCBI Taxonomy" id="5786"/>
    <lineage>
        <taxon>Eukaryota</taxon>
        <taxon>Amoebozoa</taxon>
        <taxon>Evosea</taxon>
        <taxon>Eumycetozoa</taxon>
        <taxon>Dictyostelia</taxon>
        <taxon>Dictyosteliales</taxon>
        <taxon>Dictyosteliaceae</taxon>
        <taxon>Dictyostelium</taxon>
    </lineage>
</organism>
<feature type="region of interest" description="Disordered" evidence="1">
    <location>
        <begin position="94"/>
        <end position="128"/>
    </location>
</feature>
<dbReference type="RefSeq" id="XP_003293113.1">
    <property type="nucleotide sequence ID" value="XM_003293065.1"/>
</dbReference>
<dbReference type="OrthoDB" id="10547996at2759"/>
<name>F1A0B8_DICPU</name>
<gene>
    <name evidence="3" type="ORF">DICPUDRAFT_157910</name>
</gene>
<dbReference type="EMBL" id="GL871335">
    <property type="protein sequence ID" value="EGC30371.1"/>
    <property type="molecule type" value="Genomic_DNA"/>
</dbReference>
<evidence type="ECO:0000256" key="2">
    <source>
        <dbReference type="SAM" id="Phobius"/>
    </source>
</evidence>
<keyword evidence="2" id="KW-0812">Transmembrane</keyword>
<evidence type="ECO:0000313" key="3">
    <source>
        <dbReference type="EMBL" id="EGC30371.1"/>
    </source>
</evidence>
<evidence type="ECO:0000256" key="1">
    <source>
        <dbReference type="SAM" id="MobiDB-lite"/>
    </source>
</evidence>
<evidence type="ECO:0008006" key="5">
    <source>
        <dbReference type="Google" id="ProtNLM"/>
    </source>
</evidence>
<protein>
    <recommendedName>
        <fullName evidence="5">Mitochondrial import inner membrane translocase subunit Tim21</fullName>
    </recommendedName>
</protein>
<dbReference type="GeneID" id="10510660"/>
<dbReference type="Proteomes" id="UP000001064">
    <property type="component" value="Unassembled WGS sequence"/>
</dbReference>
<keyword evidence="4" id="KW-1185">Reference proteome</keyword>
<dbReference type="eggNOG" id="ENOG502RHFV">
    <property type="taxonomic scope" value="Eukaryota"/>
</dbReference>
<keyword evidence="2" id="KW-1133">Transmembrane helix</keyword>
<dbReference type="KEGG" id="dpp:DICPUDRAFT_157910"/>
<dbReference type="VEuPathDB" id="AmoebaDB:DICPUDRAFT_157910"/>
<accession>F1A0B8</accession>
<dbReference type="FunCoup" id="F1A0B8">
    <property type="interactions" value="937"/>
</dbReference>
<keyword evidence="2" id="KW-0472">Membrane</keyword>
<sequence>MIKITKPILSSILQNQFKFNATQTQQAIRYFSTFQQQNNNSKQSLLNINQNVNIKGYSFFKVSQSGLFGKQQQFRGYSSYSLEDEKKIIKDTKEKEKEKKEEEQKEKGKEKEEEDEEENREKEYKEEDQEVEYDLFGEVENKAPKLTKELKFQSDLIYGVFGFLFFSLSGVAIYNMIEEYRNSSVNPLGMPTYDAILLLQDIYFGELKPSMERGNPDFNTLTKKNYFYDEAGIRNHSSADTTTLIVPIKQKKTRHTLGTVNVDFVKEGDFISIENFCINAINGHHYPLEGPTHKIDTTLERYTGKYSLEELLTDPTIGLNPKN</sequence>
<evidence type="ECO:0000313" key="4">
    <source>
        <dbReference type="Proteomes" id="UP000001064"/>
    </source>
</evidence>
<proteinExistence type="predicted"/>
<dbReference type="AlphaFoldDB" id="F1A0B8"/>
<feature type="compositionally biased region" description="Basic and acidic residues" evidence="1">
    <location>
        <begin position="94"/>
        <end position="111"/>
    </location>
</feature>